<evidence type="ECO:0000313" key="3">
    <source>
        <dbReference type="EMBL" id="DAE22186.1"/>
    </source>
</evidence>
<keyword evidence="1" id="KW-1133">Transmembrane helix</keyword>
<sequence>MGKTLQDLCKDAKDRQNLTIQDLSDMTDISTSTISNFFSVSSKEPSVYKMGSICSALGVSMDDYFGIEKEVTTEDELAQANEKLAHQKQLHDADVQIAHLEGGMEQMAKTINYHRKKSRDTKFAIYGLTFLCAIFMAVIVGYIFFDYRIPHQGLIQGGEASIFAWIVFLLLAVGIGFFAAILMMYFRYAKKYTLSPDKGGDKQ</sequence>
<organism evidence="3">
    <name type="scientific">Siphoviridae sp. ctLsx2</name>
    <dbReference type="NCBI Taxonomy" id="2826254"/>
    <lineage>
        <taxon>Viruses</taxon>
        <taxon>Duplodnaviria</taxon>
        <taxon>Heunggongvirae</taxon>
        <taxon>Uroviricota</taxon>
        <taxon>Caudoviricetes</taxon>
    </lineage>
</organism>
<protein>
    <submittedName>
        <fullName evidence="3">SOS-response transcriptional repressor</fullName>
    </submittedName>
</protein>
<feature type="domain" description="HTH cro/C1-type" evidence="2">
    <location>
        <begin position="10"/>
        <end position="64"/>
    </location>
</feature>
<name>A0A8S5QTB8_9CAUD</name>
<reference evidence="3" key="1">
    <citation type="journal article" date="2021" name="Proc. Natl. Acad. Sci. U.S.A.">
        <title>A Catalog of Tens of Thousands of Viruses from Human Metagenomes Reveals Hidden Associations with Chronic Diseases.</title>
        <authorList>
            <person name="Tisza M.J."/>
            <person name="Buck C.B."/>
        </authorList>
    </citation>
    <scope>NUCLEOTIDE SEQUENCE</scope>
    <source>
        <strain evidence="3">CtLsx2</strain>
    </source>
</reference>
<keyword evidence="1" id="KW-0812">Transmembrane</keyword>
<dbReference type="SMART" id="SM00530">
    <property type="entry name" value="HTH_XRE"/>
    <property type="match status" value="1"/>
</dbReference>
<dbReference type="PROSITE" id="PS50943">
    <property type="entry name" value="HTH_CROC1"/>
    <property type="match status" value="1"/>
</dbReference>
<dbReference type="EMBL" id="BK015728">
    <property type="protein sequence ID" value="DAE22186.1"/>
    <property type="molecule type" value="Genomic_DNA"/>
</dbReference>
<dbReference type="GO" id="GO:0003677">
    <property type="term" value="F:DNA binding"/>
    <property type="evidence" value="ECO:0007669"/>
    <property type="project" value="InterPro"/>
</dbReference>
<keyword evidence="1" id="KW-0472">Membrane</keyword>
<dbReference type="SUPFAM" id="SSF47413">
    <property type="entry name" value="lambda repressor-like DNA-binding domains"/>
    <property type="match status" value="1"/>
</dbReference>
<dbReference type="Pfam" id="PF01381">
    <property type="entry name" value="HTH_3"/>
    <property type="match status" value="1"/>
</dbReference>
<dbReference type="InterPro" id="IPR001387">
    <property type="entry name" value="Cro/C1-type_HTH"/>
</dbReference>
<proteinExistence type="predicted"/>
<feature type="transmembrane region" description="Helical" evidence="1">
    <location>
        <begin position="165"/>
        <end position="186"/>
    </location>
</feature>
<dbReference type="InterPro" id="IPR010982">
    <property type="entry name" value="Lambda_DNA-bd_dom_sf"/>
</dbReference>
<accession>A0A8S5QTB8</accession>
<feature type="transmembrane region" description="Helical" evidence="1">
    <location>
        <begin position="123"/>
        <end position="145"/>
    </location>
</feature>
<dbReference type="CDD" id="cd00093">
    <property type="entry name" value="HTH_XRE"/>
    <property type="match status" value="1"/>
</dbReference>
<dbReference type="Gene3D" id="1.10.260.40">
    <property type="entry name" value="lambda repressor-like DNA-binding domains"/>
    <property type="match status" value="1"/>
</dbReference>
<evidence type="ECO:0000259" key="2">
    <source>
        <dbReference type="PROSITE" id="PS50943"/>
    </source>
</evidence>
<evidence type="ECO:0000256" key="1">
    <source>
        <dbReference type="SAM" id="Phobius"/>
    </source>
</evidence>